<protein>
    <submittedName>
        <fullName evidence="2">Uncharacterized protein</fullName>
    </submittedName>
</protein>
<sequence>MVGGIASLKLSGRNVSNGIALCVRLHNMTYSPNYSKFLNYYAQIPGINNTKDLYDLMAYKYSTIFHRNIMAANDFSNKSSDCDVYNKPAVTCLDIYGKPARMFNGIQSCAIQYLYNSSKGDDYVFKYSGPLIYGNFEYLPDNFFNTNATAIQYKINKADTNTAVQPPSTHYDDYERYLD</sequence>
<evidence type="ECO:0000313" key="1">
    <source>
        <dbReference type="Proteomes" id="UP000887578"/>
    </source>
</evidence>
<dbReference type="Proteomes" id="UP000887578">
    <property type="component" value="Unplaced"/>
</dbReference>
<evidence type="ECO:0000313" key="2">
    <source>
        <dbReference type="WBParaSite" id="PDA_v2.g9582.t1"/>
    </source>
</evidence>
<keyword evidence="1" id="KW-1185">Reference proteome</keyword>
<dbReference type="WBParaSite" id="PDA_v2.g9582.t1">
    <property type="protein sequence ID" value="PDA_v2.g9582.t1"/>
    <property type="gene ID" value="PDA_v2.g9582"/>
</dbReference>
<reference evidence="2" key="1">
    <citation type="submission" date="2022-11" db="UniProtKB">
        <authorList>
            <consortium name="WormBaseParasite"/>
        </authorList>
    </citation>
    <scope>IDENTIFICATION</scope>
</reference>
<accession>A0A914R4N7</accession>
<name>A0A914R4N7_9BILA</name>
<organism evidence="1 2">
    <name type="scientific">Panagrolaimus davidi</name>
    <dbReference type="NCBI Taxonomy" id="227884"/>
    <lineage>
        <taxon>Eukaryota</taxon>
        <taxon>Metazoa</taxon>
        <taxon>Ecdysozoa</taxon>
        <taxon>Nematoda</taxon>
        <taxon>Chromadorea</taxon>
        <taxon>Rhabditida</taxon>
        <taxon>Tylenchina</taxon>
        <taxon>Panagrolaimomorpha</taxon>
        <taxon>Panagrolaimoidea</taxon>
        <taxon>Panagrolaimidae</taxon>
        <taxon>Panagrolaimus</taxon>
    </lineage>
</organism>
<proteinExistence type="predicted"/>
<dbReference type="AlphaFoldDB" id="A0A914R4N7"/>